<evidence type="ECO:0000313" key="7">
    <source>
        <dbReference type="Proteomes" id="UP000003343"/>
    </source>
</evidence>
<evidence type="ECO:0000313" key="6">
    <source>
        <dbReference type="EMBL" id="EFU81332.1"/>
    </source>
</evidence>
<evidence type="ECO:0000256" key="4">
    <source>
        <dbReference type="ARBA" id="ARBA00023136"/>
    </source>
</evidence>
<dbReference type="Pfam" id="PF01988">
    <property type="entry name" value="VIT1"/>
    <property type="match status" value="1"/>
</dbReference>
<evidence type="ECO:0000256" key="5">
    <source>
        <dbReference type="SAM" id="Phobius"/>
    </source>
</evidence>
<name>E6M5P0_9ACTO</name>
<dbReference type="AlphaFoldDB" id="E6M5P0"/>
<feature type="transmembrane region" description="Helical" evidence="5">
    <location>
        <begin position="179"/>
        <end position="203"/>
    </location>
</feature>
<protein>
    <submittedName>
        <fullName evidence="6">Membrane protein</fullName>
    </submittedName>
</protein>
<comment type="caution">
    <text evidence="6">The sequence shown here is derived from an EMBL/GenBank/DDBJ whole genome shotgun (WGS) entry which is preliminary data.</text>
</comment>
<dbReference type="GO" id="GO:0012505">
    <property type="term" value="C:endomembrane system"/>
    <property type="evidence" value="ECO:0007669"/>
    <property type="project" value="UniProtKB-SubCell"/>
</dbReference>
<feature type="transmembrane region" description="Helical" evidence="5">
    <location>
        <begin position="209"/>
        <end position="226"/>
    </location>
</feature>
<keyword evidence="7" id="KW-1185">Reference proteome</keyword>
<keyword evidence="2 5" id="KW-0812">Transmembrane</keyword>
<reference evidence="6 7" key="1">
    <citation type="submission" date="2010-12" db="EMBL/GenBank/DDBJ databases">
        <authorList>
            <person name="Muzny D."/>
            <person name="Qin X."/>
            <person name="Deng J."/>
            <person name="Jiang H."/>
            <person name="Liu Y."/>
            <person name="Qu J."/>
            <person name="Song X.-Z."/>
            <person name="Zhang L."/>
            <person name="Thornton R."/>
            <person name="Coyle M."/>
            <person name="Francisco L."/>
            <person name="Jackson L."/>
            <person name="Javaid M."/>
            <person name="Korchina V."/>
            <person name="Kovar C."/>
            <person name="Mata R."/>
            <person name="Mathew T."/>
            <person name="Ngo R."/>
            <person name="Nguyen L."/>
            <person name="Nguyen N."/>
            <person name="Okwuonu G."/>
            <person name="Ongeri F."/>
            <person name="Pham C."/>
            <person name="Simmons D."/>
            <person name="Wilczek-Boney K."/>
            <person name="Hale W."/>
            <person name="Jakkamsetti A."/>
            <person name="Pham P."/>
            <person name="Ruth R."/>
            <person name="San Lucas F."/>
            <person name="Warren J."/>
            <person name="Zhang J."/>
            <person name="Zhao Z."/>
            <person name="Zhou C."/>
            <person name="Zhu D."/>
            <person name="Lee S."/>
            <person name="Bess C."/>
            <person name="Blankenburg K."/>
            <person name="Forbes L."/>
            <person name="Fu Q."/>
            <person name="Gubbala S."/>
            <person name="Hirani K."/>
            <person name="Jayaseelan J.C."/>
            <person name="Lara F."/>
            <person name="Munidasa M."/>
            <person name="Palculict T."/>
            <person name="Patil S."/>
            <person name="Pu L.-L."/>
            <person name="Saada N."/>
            <person name="Tang L."/>
            <person name="Weissenberger G."/>
            <person name="Zhu Y."/>
            <person name="Hemphill L."/>
            <person name="Shang Y."/>
            <person name="Youmans B."/>
            <person name="Ayvaz T."/>
            <person name="Ross M."/>
            <person name="Santibanez J."/>
            <person name="Aqrawi P."/>
            <person name="Gross S."/>
            <person name="Joshi V."/>
            <person name="Fowler G."/>
            <person name="Nazareth L."/>
            <person name="Reid J."/>
            <person name="Worley K."/>
            <person name="Petrosino J."/>
            <person name="Highlander S."/>
            <person name="Gibbs R."/>
        </authorList>
    </citation>
    <scope>NUCLEOTIDE SEQUENCE [LARGE SCALE GENOMIC DNA]</scope>
    <source>
        <strain evidence="6 7">ATCC 35242</strain>
    </source>
</reference>
<accession>E6M5P0</accession>
<dbReference type="EMBL" id="AEPZ01000010">
    <property type="protein sequence ID" value="EFU81332.1"/>
    <property type="molecule type" value="Genomic_DNA"/>
</dbReference>
<dbReference type="InterPro" id="IPR008217">
    <property type="entry name" value="Ccc1_fam"/>
</dbReference>
<dbReference type="PANTHER" id="PTHR31851">
    <property type="entry name" value="FE(2+)/MN(2+) TRANSPORTER PCL1"/>
    <property type="match status" value="1"/>
</dbReference>
<evidence type="ECO:0000256" key="2">
    <source>
        <dbReference type="ARBA" id="ARBA00022692"/>
    </source>
</evidence>
<dbReference type="GO" id="GO:0030026">
    <property type="term" value="P:intracellular manganese ion homeostasis"/>
    <property type="evidence" value="ECO:0007669"/>
    <property type="project" value="InterPro"/>
</dbReference>
<feature type="transmembrane region" description="Helical" evidence="5">
    <location>
        <begin position="78"/>
        <end position="98"/>
    </location>
</feature>
<organism evidence="6 7">
    <name type="scientific">Mobiluncus holmesii ATCC 35242</name>
    <dbReference type="NCBI Taxonomy" id="887899"/>
    <lineage>
        <taxon>Bacteria</taxon>
        <taxon>Bacillati</taxon>
        <taxon>Actinomycetota</taxon>
        <taxon>Actinomycetes</taxon>
        <taxon>Actinomycetales</taxon>
        <taxon>Actinomycetaceae</taxon>
        <taxon>Mobiluncus</taxon>
    </lineage>
</organism>
<keyword evidence="4 5" id="KW-0472">Membrane</keyword>
<comment type="subcellular location">
    <subcellularLocation>
        <location evidence="1">Endomembrane system</location>
        <topology evidence="1">Multi-pass membrane protein</topology>
    </subcellularLocation>
</comment>
<dbReference type="CDD" id="cd02432">
    <property type="entry name" value="Nodulin-21_like_1"/>
    <property type="match status" value="1"/>
</dbReference>
<evidence type="ECO:0000256" key="3">
    <source>
        <dbReference type="ARBA" id="ARBA00022989"/>
    </source>
</evidence>
<gene>
    <name evidence="6" type="ORF">HMPREF0576_1174</name>
</gene>
<evidence type="ECO:0000256" key="1">
    <source>
        <dbReference type="ARBA" id="ARBA00004127"/>
    </source>
</evidence>
<proteinExistence type="predicted"/>
<dbReference type="HOGENOM" id="CLU_038957_3_0_11"/>
<feature type="transmembrane region" description="Helical" evidence="5">
    <location>
        <begin position="51"/>
        <end position="72"/>
    </location>
</feature>
<dbReference type="GO" id="GO:0005384">
    <property type="term" value="F:manganese ion transmembrane transporter activity"/>
    <property type="evidence" value="ECO:0007669"/>
    <property type="project" value="InterPro"/>
</dbReference>
<dbReference type="Proteomes" id="UP000003343">
    <property type="component" value="Unassembled WGS sequence"/>
</dbReference>
<sequence>MKSDKQYWTEIRGWRIMSNHLAHKPSEQLREVDEKHDQSAVTSSRLNRLRAAVLGANDGIVSTAGVVVGVAAANPENMMAIATAGIAAVVAGALSMAAGEYVSVSTQRDTEKAVVAKERRLIAQDPDREFQGLVQNYIEKGLSRATATLVAQEYSAHDPVEAHVQAHYGLSSEEFTSPWAAAFSSAVSFMVGALVPLLAILLLSGPWKIEATFILVMLALALVGWLSAWRGEAPRLRAVIRVMVGGALAMIITGGVGHFVGAAV</sequence>
<keyword evidence="3 5" id="KW-1133">Transmembrane helix</keyword>
<feature type="transmembrane region" description="Helical" evidence="5">
    <location>
        <begin position="238"/>
        <end position="260"/>
    </location>
</feature>